<feature type="region of interest" description="Disordered" evidence="1">
    <location>
        <begin position="72"/>
        <end position="99"/>
    </location>
</feature>
<dbReference type="Pfam" id="PF16561">
    <property type="entry name" value="AMPK1_CBM"/>
    <property type="match status" value="1"/>
</dbReference>
<feature type="region of interest" description="Disordered" evidence="1">
    <location>
        <begin position="366"/>
        <end position="677"/>
    </location>
</feature>
<feature type="compositionally biased region" description="Low complexity" evidence="1">
    <location>
        <begin position="161"/>
        <end position="174"/>
    </location>
</feature>
<dbReference type="EMBL" id="LN483124">
    <property type="protein sequence ID" value="CED82339.1"/>
    <property type="molecule type" value="Genomic_DNA"/>
</dbReference>
<evidence type="ECO:0000313" key="3">
    <source>
        <dbReference type="EMBL" id="CED82339.1"/>
    </source>
</evidence>
<dbReference type="AlphaFoldDB" id="A0A0F7SNU6"/>
<feature type="domain" description="AMP-activated protein kinase glycogen-binding" evidence="2">
    <location>
        <begin position="9"/>
        <end position="87"/>
    </location>
</feature>
<feature type="compositionally biased region" description="Basic and acidic residues" evidence="1">
    <location>
        <begin position="261"/>
        <end position="270"/>
    </location>
</feature>
<feature type="region of interest" description="Disordered" evidence="1">
    <location>
        <begin position="230"/>
        <end position="288"/>
    </location>
</feature>
<feature type="compositionally biased region" description="Polar residues" evidence="1">
    <location>
        <begin position="250"/>
        <end position="260"/>
    </location>
</feature>
<feature type="compositionally biased region" description="Low complexity" evidence="1">
    <location>
        <begin position="537"/>
        <end position="559"/>
    </location>
</feature>
<feature type="compositionally biased region" description="Low complexity" evidence="1">
    <location>
        <begin position="592"/>
        <end position="607"/>
    </location>
</feature>
<accession>A0A0F7SNU6</accession>
<dbReference type="InterPro" id="IPR032640">
    <property type="entry name" value="AMPK1_CBM"/>
</dbReference>
<dbReference type="InterPro" id="IPR014756">
    <property type="entry name" value="Ig_E-set"/>
</dbReference>
<name>A0A0F7SNU6_PHARH</name>
<feature type="compositionally biased region" description="Polar residues" evidence="1">
    <location>
        <begin position="121"/>
        <end position="139"/>
    </location>
</feature>
<keyword evidence="3" id="KW-0418">Kinase</keyword>
<dbReference type="InterPro" id="IPR013783">
    <property type="entry name" value="Ig-like_fold"/>
</dbReference>
<sequence length="677" mass="71340">MASSTYSAKFFWPDVHPHSVIVTGSFDNWSGNTHHLQKHETGFEAVVELEYNKAYEFKYVVDGNWQAREDQDKEWDSQGNMNNVYRTPEAPATTEEPVHSPIVASNAVDSSAIDQSNRELGTNHQTIPSQKPASITSAKSVKDAELTNSAPLHANEQVIPETTVTSLSTETEVTPAQDIKKSTLSDEISDITKSTSTVGTTSSPVAPPAPFDRSDKDTVIVPTPAQAFAHSASNTPYDPNAVTGIGAHSATGSSAVQETTPKLEQRELSPSEHTSYPPGLGAIMGGAKGTNSIADKNFESETRTVEYIDDHKLAGVSGFSEADTDYSMLDDNLSSTASEQNFEHIASPRIEEEPLVVVPHPVKTASSANIVPSSTGDQTTTRASFEDPAHQSSASAAELDIPPQDEDDLPSHAKAAAEAINSANAAHPSAEDPTNVPTNISERNTDEILIPAGSGDPKAMEPSTTVLEKQGKDAEDQDDKRKQGIGANSSNADWSKAPTTSSATTTIDTNSSSHQHDQKRSTNELDSNKASASTKIPATAVAAPSAVPIPVVVASGPSPTLKSTGLPTSASGTLSIPETQNIHAISQPAGTTSELSTSSSHLKSPKPMNRSVSAASSIRDVPGQYPNVGSGFTTQSSESTPASSPAKPQRTASERDEAVKKRKSGLFGRIGKLFGSK</sequence>
<feature type="compositionally biased region" description="Basic and acidic residues" evidence="1">
    <location>
        <begin position="469"/>
        <end position="482"/>
    </location>
</feature>
<protein>
    <submittedName>
        <fullName evidence="3">Protein involved in Snf1 protein kinase complex assembly</fullName>
    </submittedName>
</protein>
<reference evidence="3" key="1">
    <citation type="submission" date="2014-08" db="EMBL/GenBank/DDBJ databases">
        <authorList>
            <person name="Sharma Rahul"/>
            <person name="Thines Marco"/>
        </authorList>
    </citation>
    <scope>NUCLEOTIDE SEQUENCE</scope>
</reference>
<dbReference type="SUPFAM" id="SSF81296">
    <property type="entry name" value="E set domains"/>
    <property type="match status" value="1"/>
</dbReference>
<feature type="compositionally biased region" description="Low complexity" evidence="1">
    <location>
        <begin position="413"/>
        <end position="426"/>
    </location>
</feature>
<feature type="region of interest" description="Disordered" evidence="1">
    <location>
        <begin position="121"/>
        <end position="217"/>
    </location>
</feature>
<feature type="compositionally biased region" description="Low complexity" evidence="1">
    <location>
        <begin position="495"/>
        <end position="513"/>
    </location>
</feature>
<organism evidence="3">
    <name type="scientific">Phaffia rhodozyma</name>
    <name type="common">Yeast</name>
    <name type="synonym">Xanthophyllomyces dendrorhous</name>
    <dbReference type="NCBI Taxonomy" id="264483"/>
    <lineage>
        <taxon>Eukaryota</taxon>
        <taxon>Fungi</taxon>
        <taxon>Dikarya</taxon>
        <taxon>Basidiomycota</taxon>
        <taxon>Agaricomycotina</taxon>
        <taxon>Tremellomycetes</taxon>
        <taxon>Cystofilobasidiales</taxon>
        <taxon>Mrakiaceae</taxon>
        <taxon>Phaffia</taxon>
    </lineage>
</organism>
<evidence type="ECO:0000259" key="2">
    <source>
        <dbReference type="Pfam" id="PF16561"/>
    </source>
</evidence>
<evidence type="ECO:0000256" key="1">
    <source>
        <dbReference type="SAM" id="MobiDB-lite"/>
    </source>
</evidence>
<dbReference type="Gene3D" id="2.60.40.10">
    <property type="entry name" value="Immunoglobulins"/>
    <property type="match status" value="1"/>
</dbReference>
<feature type="compositionally biased region" description="Polar residues" evidence="1">
    <location>
        <begin position="630"/>
        <end position="643"/>
    </location>
</feature>
<feature type="compositionally biased region" description="Low complexity" evidence="1">
    <location>
        <begin position="192"/>
        <end position="203"/>
    </location>
</feature>
<feature type="compositionally biased region" description="Basic and acidic residues" evidence="1">
    <location>
        <begin position="514"/>
        <end position="527"/>
    </location>
</feature>
<proteinExistence type="predicted"/>
<feature type="compositionally biased region" description="Polar residues" evidence="1">
    <location>
        <begin position="366"/>
        <end position="383"/>
    </location>
</feature>
<keyword evidence="3" id="KW-0808">Transferase</keyword>
<feature type="compositionally biased region" description="Polar residues" evidence="1">
    <location>
        <begin position="560"/>
        <end position="591"/>
    </location>
</feature>
<dbReference type="GO" id="GO:0016301">
    <property type="term" value="F:kinase activity"/>
    <property type="evidence" value="ECO:0007669"/>
    <property type="project" value="UniProtKB-KW"/>
</dbReference>
<dbReference type="CDD" id="cd02859">
    <property type="entry name" value="E_set_AMPKbeta_like_N"/>
    <property type="match status" value="1"/>
</dbReference>